<keyword evidence="2" id="KW-1185">Reference proteome</keyword>
<evidence type="ECO:0000313" key="1">
    <source>
        <dbReference type="EMBL" id="KIO25720.1"/>
    </source>
</evidence>
<evidence type="ECO:0000313" key="2">
    <source>
        <dbReference type="Proteomes" id="UP000054248"/>
    </source>
</evidence>
<dbReference type="HOGENOM" id="CLU_036120_0_0_1"/>
<reference evidence="2" key="2">
    <citation type="submission" date="2015-01" db="EMBL/GenBank/DDBJ databases">
        <title>Evolutionary Origins and Diversification of the Mycorrhizal Mutualists.</title>
        <authorList>
            <consortium name="DOE Joint Genome Institute"/>
            <consortium name="Mycorrhizal Genomics Consortium"/>
            <person name="Kohler A."/>
            <person name="Kuo A."/>
            <person name="Nagy L.G."/>
            <person name="Floudas D."/>
            <person name="Copeland A."/>
            <person name="Barry K.W."/>
            <person name="Cichocki N."/>
            <person name="Veneault-Fourrey C."/>
            <person name="LaButti K."/>
            <person name="Lindquist E.A."/>
            <person name="Lipzen A."/>
            <person name="Lundell T."/>
            <person name="Morin E."/>
            <person name="Murat C."/>
            <person name="Riley R."/>
            <person name="Ohm R."/>
            <person name="Sun H."/>
            <person name="Tunlid A."/>
            <person name="Henrissat B."/>
            <person name="Grigoriev I.V."/>
            <person name="Hibbett D.S."/>
            <person name="Martin F."/>
        </authorList>
    </citation>
    <scope>NUCLEOTIDE SEQUENCE [LARGE SCALE GENOMIC DNA]</scope>
    <source>
        <strain evidence="2">MUT 4182</strain>
    </source>
</reference>
<proteinExistence type="predicted"/>
<reference evidence="1 2" key="1">
    <citation type="submission" date="2014-04" db="EMBL/GenBank/DDBJ databases">
        <authorList>
            <consortium name="DOE Joint Genome Institute"/>
            <person name="Kuo A."/>
            <person name="Girlanda M."/>
            <person name="Perotto S."/>
            <person name="Kohler A."/>
            <person name="Nagy L.G."/>
            <person name="Floudas D."/>
            <person name="Copeland A."/>
            <person name="Barry K.W."/>
            <person name="Cichocki N."/>
            <person name="Veneault-Fourrey C."/>
            <person name="LaButti K."/>
            <person name="Lindquist E.A."/>
            <person name="Lipzen A."/>
            <person name="Lundell T."/>
            <person name="Morin E."/>
            <person name="Murat C."/>
            <person name="Sun H."/>
            <person name="Tunlid A."/>
            <person name="Henrissat B."/>
            <person name="Grigoriev I.V."/>
            <person name="Hibbett D.S."/>
            <person name="Martin F."/>
            <person name="Nordberg H.P."/>
            <person name="Cantor M.N."/>
            <person name="Hua S.X."/>
        </authorList>
    </citation>
    <scope>NUCLEOTIDE SEQUENCE [LARGE SCALE GENOMIC DNA]</scope>
    <source>
        <strain evidence="1 2">MUT 4182</strain>
    </source>
</reference>
<dbReference type="OrthoDB" id="3171058at2759"/>
<gene>
    <name evidence="1" type="ORF">M407DRAFT_24987</name>
</gene>
<organism evidence="1 2">
    <name type="scientific">Tulasnella calospora MUT 4182</name>
    <dbReference type="NCBI Taxonomy" id="1051891"/>
    <lineage>
        <taxon>Eukaryota</taxon>
        <taxon>Fungi</taxon>
        <taxon>Dikarya</taxon>
        <taxon>Basidiomycota</taxon>
        <taxon>Agaricomycotina</taxon>
        <taxon>Agaricomycetes</taxon>
        <taxon>Cantharellales</taxon>
        <taxon>Tulasnellaceae</taxon>
        <taxon>Tulasnella</taxon>
    </lineage>
</organism>
<dbReference type="EMBL" id="KN823037">
    <property type="protein sequence ID" value="KIO25720.1"/>
    <property type="molecule type" value="Genomic_DNA"/>
</dbReference>
<accession>A0A0C3Q7S9</accession>
<dbReference type="AlphaFoldDB" id="A0A0C3Q7S9"/>
<sequence length="562" mass="63983">MTLRRSDFTRAGAAILWTIAAILLALRVPGMKWLVEKVLERAIRSREKRTPKPDKRRKIIKTGRLSKAEIRQMHKEASDVAHGPRQLHLPPLPAEILREIIRCATDTYPSPFSIHRFTPLPPFEAFPMPILDREMQRKLHALSMREKVAVSQVSKLWREMSKEFLFNSIRIRHIRQIWLLGRAFEEDERRMGDRSKRGTAPRWVRELWVDMDNGRNQTNSDLEWLSKPSFSHFLKRCPNIVVFRGLGREPFREFRANFQRSRILEQILCRNVEEGGLSSEEPSHNSRRIELSLFASGDPFFPLLPPPSNSGTTPHQLVLSSVCFLELCPSFRPIEVGHPRGAVILPNLQHLTVSGPIPAAYATKLEMPHLHGITYSLEFPSNPLDNDSFLQLLTKYGAGLKELAIPHKTSPQVLNHVRMHCTNLETFSVHWEQLAKCPPSVITVGVFGLEGVVYNGQDPSAIIAFGALVDAAPALQEVRDLSWRSGVVRKRAIRNCNSQDAPAHAHFWSEIFRAFSRAGSHIRLVDWRGRVVDPVRAGELDDGDRFMDEVIAPAVIWGSVYE</sequence>
<name>A0A0C3Q7S9_9AGAM</name>
<dbReference type="Proteomes" id="UP000054248">
    <property type="component" value="Unassembled WGS sequence"/>
</dbReference>
<protein>
    <submittedName>
        <fullName evidence="1">Uncharacterized protein</fullName>
    </submittedName>
</protein>